<accession>A0A2P5CQG7</accession>
<comment type="caution">
    <text evidence="1">The sequence shown here is derived from an EMBL/GenBank/DDBJ whole genome shotgun (WGS) entry which is preliminary data.</text>
</comment>
<dbReference type="Proteomes" id="UP000237105">
    <property type="component" value="Unassembled WGS sequence"/>
</dbReference>
<protein>
    <submittedName>
        <fullName evidence="1">Uncharacterized protein</fullName>
    </submittedName>
</protein>
<organism evidence="1 2">
    <name type="scientific">Parasponia andersonii</name>
    <name type="common">Sponia andersonii</name>
    <dbReference type="NCBI Taxonomy" id="3476"/>
    <lineage>
        <taxon>Eukaryota</taxon>
        <taxon>Viridiplantae</taxon>
        <taxon>Streptophyta</taxon>
        <taxon>Embryophyta</taxon>
        <taxon>Tracheophyta</taxon>
        <taxon>Spermatophyta</taxon>
        <taxon>Magnoliopsida</taxon>
        <taxon>eudicotyledons</taxon>
        <taxon>Gunneridae</taxon>
        <taxon>Pentapetalae</taxon>
        <taxon>rosids</taxon>
        <taxon>fabids</taxon>
        <taxon>Rosales</taxon>
        <taxon>Cannabaceae</taxon>
        <taxon>Parasponia</taxon>
    </lineage>
</organism>
<name>A0A2P5CQG7_PARAD</name>
<keyword evidence="2" id="KW-1185">Reference proteome</keyword>
<evidence type="ECO:0000313" key="2">
    <source>
        <dbReference type="Proteomes" id="UP000237105"/>
    </source>
</evidence>
<sequence length="78" mass="9044">MNTHIDPEFVVSLKILDNADDAHCLSERTAEALRHWTTALPRGGAKLHRYFHRSSMRIPAMKSRETSRIRILLLWAFS</sequence>
<feature type="non-terminal residue" evidence="1">
    <location>
        <position position="78"/>
    </location>
</feature>
<proteinExistence type="predicted"/>
<gene>
    <name evidence="1" type="ORF">PanWU01x14_131850</name>
</gene>
<reference evidence="2" key="1">
    <citation type="submission" date="2016-06" db="EMBL/GenBank/DDBJ databases">
        <title>Parallel loss of symbiosis genes in relatives of nitrogen-fixing non-legume Parasponia.</title>
        <authorList>
            <person name="Van Velzen R."/>
            <person name="Holmer R."/>
            <person name="Bu F."/>
            <person name="Rutten L."/>
            <person name="Van Zeijl A."/>
            <person name="Liu W."/>
            <person name="Santuari L."/>
            <person name="Cao Q."/>
            <person name="Sharma T."/>
            <person name="Shen D."/>
            <person name="Roswanjaya Y."/>
            <person name="Wardhani T."/>
            <person name="Kalhor M.S."/>
            <person name="Jansen J."/>
            <person name="Van den Hoogen J."/>
            <person name="Gungor B."/>
            <person name="Hartog M."/>
            <person name="Hontelez J."/>
            <person name="Verver J."/>
            <person name="Yang W.-C."/>
            <person name="Schijlen E."/>
            <person name="Repin R."/>
            <person name="Schilthuizen M."/>
            <person name="Schranz E."/>
            <person name="Heidstra R."/>
            <person name="Miyata K."/>
            <person name="Fedorova E."/>
            <person name="Kohlen W."/>
            <person name="Bisseling T."/>
            <person name="Smit S."/>
            <person name="Geurts R."/>
        </authorList>
    </citation>
    <scope>NUCLEOTIDE SEQUENCE [LARGE SCALE GENOMIC DNA]</scope>
    <source>
        <strain evidence="2">cv. WU1-14</strain>
    </source>
</reference>
<evidence type="ECO:0000313" key="1">
    <source>
        <dbReference type="EMBL" id="PON63275.1"/>
    </source>
</evidence>
<dbReference type="EMBL" id="JXTB01000105">
    <property type="protein sequence ID" value="PON63275.1"/>
    <property type="molecule type" value="Genomic_DNA"/>
</dbReference>
<dbReference type="AlphaFoldDB" id="A0A2P5CQG7"/>